<dbReference type="PANTHER" id="PTHR30006">
    <property type="entry name" value="THIAMINE-BINDING PERIPLASMIC PROTEIN-RELATED"/>
    <property type="match status" value="1"/>
</dbReference>
<evidence type="ECO:0000313" key="5">
    <source>
        <dbReference type="EMBL" id="MFC4265047.1"/>
    </source>
</evidence>
<reference evidence="6" key="1">
    <citation type="journal article" date="2019" name="Int. J. Syst. Evol. Microbiol.">
        <title>The Global Catalogue of Microorganisms (GCM) 10K type strain sequencing project: providing services to taxonomists for standard genome sequencing and annotation.</title>
        <authorList>
            <consortium name="The Broad Institute Genomics Platform"/>
            <consortium name="The Broad Institute Genome Sequencing Center for Infectious Disease"/>
            <person name="Wu L."/>
            <person name="Ma J."/>
        </authorList>
    </citation>
    <scope>NUCLEOTIDE SEQUENCE [LARGE SCALE GENOMIC DNA]</scope>
    <source>
        <strain evidence="6">CGMCC 1.10698</strain>
    </source>
</reference>
<proteinExistence type="inferred from homology"/>
<feature type="chain" id="PRO_5045534670" evidence="4">
    <location>
        <begin position="23"/>
        <end position="349"/>
    </location>
</feature>
<comment type="caution">
    <text evidence="5">The sequence shown here is derived from an EMBL/GenBank/DDBJ whole genome shotgun (WGS) entry which is preliminary data.</text>
</comment>
<dbReference type="Proteomes" id="UP001595773">
    <property type="component" value="Unassembled WGS sequence"/>
</dbReference>
<dbReference type="SUPFAM" id="SSF53850">
    <property type="entry name" value="Periplasmic binding protein-like II"/>
    <property type="match status" value="1"/>
</dbReference>
<evidence type="ECO:0000256" key="4">
    <source>
        <dbReference type="SAM" id="SignalP"/>
    </source>
</evidence>
<feature type="signal peptide" evidence="4">
    <location>
        <begin position="1"/>
        <end position="22"/>
    </location>
</feature>
<dbReference type="Pfam" id="PF13343">
    <property type="entry name" value="SBP_bac_6"/>
    <property type="match status" value="1"/>
</dbReference>
<dbReference type="Gene3D" id="3.40.190.10">
    <property type="entry name" value="Periplasmic binding protein-like II"/>
    <property type="match status" value="2"/>
</dbReference>
<evidence type="ECO:0000313" key="6">
    <source>
        <dbReference type="Proteomes" id="UP001595773"/>
    </source>
</evidence>
<dbReference type="PANTHER" id="PTHR30006:SF15">
    <property type="entry name" value="IRON-UTILIZATION PERIPLASMIC PROTEIN"/>
    <property type="match status" value="1"/>
</dbReference>
<keyword evidence="2" id="KW-0406">Ion transport</keyword>
<organism evidence="5 6">
    <name type="scientific">Arthrobacter cryoconiti</name>
    <dbReference type="NCBI Taxonomy" id="748907"/>
    <lineage>
        <taxon>Bacteria</taxon>
        <taxon>Bacillati</taxon>
        <taxon>Actinomycetota</taxon>
        <taxon>Actinomycetes</taxon>
        <taxon>Micrococcales</taxon>
        <taxon>Micrococcaceae</taxon>
        <taxon>Arthrobacter</taxon>
    </lineage>
</organism>
<keyword evidence="2" id="KW-0813">Transport</keyword>
<sequence length="349" mass="37112">MKTLFNKTALAAVAGISVLALAACSGGTTPAASDGAQGSATDSITVYNAQHESLTQAWVDAFTKETGIKVTLRNGDDSELSNQIIQEGSKSPADVFLTENSPAMTQIENAGLFTDITSKIKDQVPAQYRPSTNKWTGIAARSTVFAYNKDKLTEAQLPKSIMDLADPAWKDRWAASPSGADFQAIVSAMLELKGQDATLSWLKSMKENSKAYKGNSTAMKAVNAGEVDGAIIYHYYWFGDQAKTGENSKNVALEYFKNEDPGAFVSVSGGGVLASSKHQASAEKFLEFITGKAGQTILQTGTSFEYPVASDVAPNAKLTPLKELQAPKVDAAKLNSQKVTDLMTQAGLL</sequence>
<name>A0ABV8QY25_9MICC</name>
<dbReference type="CDD" id="cd13543">
    <property type="entry name" value="PBP2_Fbp"/>
    <property type="match status" value="1"/>
</dbReference>
<keyword evidence="3 4" id="KW-0732">Signal</keyword>
<dbReference type="RefSeq" id="WP_230066664.1">
    <property type="nucleotide sequence ID" value="NZ_BAABLL010000019.1"/>
</dbReference>
<gene>
    <name evidence="5" type="ORF">ACFOW9_05485</name>
</gene>
<accession>A0ABV8QY25</accession>
<keyword evidence="2" id="KW-0408">Iron</keyword>
<dbReference type="InterPro" id="IPR026045">
    <property type="entry name" value="Ferric-bd"/>
</dbReference>
<keyword evidence="2" id="KW-0410">Iron transport</keyword>
<dbReference type="PIRSF" id="PIRSF002825">
    <property type="entry name" value="CfbpA"/>
    <property type="match status" value="1"/>
</dbReference>
<keyword evidence="6" id="KW-1185">Reference proteome</keyword>
<protein>
    <submittedName>
        <fullName evidence="5">Iron ABC transporter substrate-binding protein</fullName>
    </submittedName>
</protein>
<evidence type="ECO:0000256" key="1">
    <source>
        <dbReference type="ARBA" id="ARBA00008520"/>
    </source>
</evidence>
<dbReference type="EMBL" id="JBHSCQ010000005">
    <property type="protein sequence ID" value="MFC4265047.1"/>
    <property type="molecule type" value="Genomic_DNA"/>
</dbReference>
<evidence type="ECO:0000256" key="2">
    <source>
        <dbReference type="ARBA" id="ARBA00022496"/>
    </source>
</evidence>
<dbReference type="PROSITE" id="PS51257">
    <property type="entry name" value="PROKAR_LIPOPROTEIN"/>
    <property type="match status" value="1"/>
</dbReference>
<comment type="similarity">
    <text evidence="1">Belongs to the bacterial solute-binding protein 1 family.</text>
</comment>
<evidence type="ECO:0000256" key="3">
    <source>
        <dbReference type="ARBA" id="ARBA00022729"/>
    </source>
</evidence>